<evidence type="ECO:0000256" key="2">
    <source>
        <dbReference type="SAM" id="Phobius"/>
    </source>
</evidence>
<keyword evidence="2" id="KW-0472">Membrane</keyword>
<evidence type="ECO:0000259" key="3">
    <source>
        <dbReference type="Pfam" id="PF10708"/>
    </source>
</evidence>
<accession>A0A239FDT5</accession>
<keyword evidence="5" id="KW-1185">Reference proteome</keyword>
<dbReference type="Proteomes" id="UP000198327">
    <property type="component" value="Unassembled WGS sequence"/>
</dbReference>
<reference evidence="5" key="1">
    <citation type="submission" date="2017-06" db="EMBL/GenBank/DDBJ databases">
        <authorList>
            <person name="Varghese N."/>
            <person name="Submissions S."/>
        </authorList>
    </citation>
    <scope>NUCLEOTIDE SEQUENCE [LARGE SCALE GENOMIC DNA]</scope>
    <source>
        <strain evidence="5">JCM 23211</strain>
    </source>
</reference>
<protein>
    <recommendedName>
        <fullName evidence="3">DUF2510 domain-containing protein</fullName>
    </recommendedName>
</protein>
<dbReference type="InterPro" id="IPR018929">
    <property type="entry name" value="DUF2510"/>
</dbReference>
<evidence type="ECO:0000256" key="1">
    <source>
        <dbReference type="SAM" id="MobiDB-lite"/>
    </source>
</evidence>
<name>A0A239FDT5_9NOCA</name>
<dbReference type="EMBL" id="FZOW01000003">
    <property type="protein sequence ID" value="SNS54915.1"/>
    <property type="molecule type" value="Genomic_DNA"/>
</dbReference>
<evidence type="ECO:0000313" key="5">
    <source>
        <dbReference type="Proteomes" id="UP000198327"/>
    </source>
</evidence>
<proteinExistence type="predicted"/>
<dbReference type="RefSeq" id="WP_089244340.1">
    <property type="nucleotide sequence ID" value="NZ_FZOW01000003.1"/>
</dbReference>
<sequence>MTVAGWYPDPVDPNINRYWDGAQWTPATQPRHIVAPLTSQTAPHRPAKKKPNKTLQTLAVIFLVVFLGGIAVSALDGSDPAPKTTTRAAVEPSQLTEAATPTDTSSKIAGPRDTITYADDGLAVTVTALTEGPSTNQFDGTGTGYSSFTLISFELRNVGNDTLDAADWYAPYLNYGPGGASAEAEWLAGTVNGLRTDDIKGSGLIPPGGIVTATFAYQLTIADLSQATITPRWPGRMVWTGNFAEAFAA</sequence>
<gene>
    <name evidence="4" type="ORF">SAMN05421642_103241</name>
</gene>
<dbReference type="OrthoDB" id="2004788at2"/>
<keyword evidence="2" id="KW-1133">Transmembrane helix</keyword>
<feature type="domain" description="DUF2510" evidence="3">
    <location>
        <begin position="4"/>
        <end position="31"/>
    </location>
</feature>
<organism evidence="4 5">
    <name type="scientific">Rhodococcoides kyotonense</name>
    <dbReference type="NCBI Taxonomy" id="398843"/>
    <lineage>
        <taxon>Bacteria</taxon>
        <taxon>Bacillati</taxon>
        <taxon>Actinomycetota</taxon>
        <taxon>Actinomycetes</taxon>
        <taxon>Mycobacteriales</taxon>
        <taxon>Nocardiaceae</taxon>
        <taxon>Rhodococcoides</taxon>
    </lineage>
</organism>
<feature type="region of interest" description="Disordered" evidence="1">
    <location>
        <begin position="77"/>
        <end position="111"/>
    </location>
</feature>
<dbReference type="AlphaFoldDB" id="A0A239FDT5"/>
<feature type="transmembrane region" description="Helical" evidence="2">
    <location>
        <begin position="55"/>
        <end position="75"/>
    </location>
</feature>
<feature type="compositionally biased region" description="Polar residues" evidence="1">
    <location>
        <begin position="83"/>
        <end position="107"/>
    </location>
</feature>
<dbReference type="Pfam" id="PF10708">
    <property type="entry name" value="DUF2510"/>
    <property type="match status" value="1"/>
</dbReference>
<keyword evidence="2" id="KW-0812">Transmembrane</keyword>
<evidence type="ECO:0000313" key="4">
    <source>
        <dbReference type="EMBL" id="SNS54915.1"/>
    </source>
</evidence>